<dbReference type="Proteomes" id="UP000321304">
    <property type="component" value="Unassembled WGS sequence"/>
</dbReference>
<keyword evidence="2" id="KW-1185">Reference proteome</keyword>
<dbReference type="Pfam" id="PF10649">
    <property type="entry name" value="DUF2478"/>
    <property type="match status" value="1"/>
</dbReference>
<sequence>MFDAQCDLAAVVYEADQNPDWVLHDFATDLSAQGRRVVGMVQVGQCADSSLSGVLVHNGEKLSLAKNPAPAEHGCRLDLERLQNAAARIAGALEAGADLMIINRFGKRERAGKGLVYLIERALDADIPVVVAVADHRFTDWIEFANGMSVRLACDRETLGGWWRGLSNGNSTPHERPTICEILK</sequence>
<evidence type="ECO:0000313" key="2">
    <source>
        <dbReference type="Proteomes" id="UP000321304"/>
    </source>
</evidence>
<gene>
    <name evidence="1" type="ORF">FBZ93_11183</name>
</gene>
<comment type="caution">
    <text evidence="1">The sequence shown here is derived from an EMBL/GenBank/DDBJ whole genome shotgun (WGS) entry which is preliminary data.</text>
</comment>
<protein>
    <submittedName>
        <fullName evidence="1">Uncharacterized protein DUF2478</fullName>
    </submittedName>
</protein>
<dbReference type="OrthoDB" id="5918880at2"/>
<accession>A0A560LF34</accession>
<evidence type="ECO:0000313" key="1">
    <source>
        <dbReference type="EMBL" id="TWB93044.1"/>
    </source>
</evidence>
<proteinExistence type="predicted"/>
<name>A0A560LF34_9BRAD</name>
<dbReference type="EMBL" id="VITY01000011">
    <property type="protein sequence ID" value="TWB93044.1"/>
    <property type="molecule type" value="Genomic_DNA"/>
</dbReference>
<reference evidence="1 2" key="1">
    <citation type="submission" date="2019-06" db="EMBL/GenBank/DDBJ databases">
        <title>Genomic Encyclopedia of Type Strains, Phase IV (KMG-V): Genome sequencing to study the core and pangenomes of soil and plant-associated prokaryotes.</title>
        <authorList>
            <person name="Whitman W."/>
        </authorList>
    </citation>
    <scope>NUCLEOTIDE SEQUENCE [LARGE SCALE GENOMIC DNA]</scope>
    <source>
        <strain evidence="1 2">BR 10355</strain>
    </source>
</reference>
<dbReference type="AlphaFoldDB" id="A0A560LF34"/>
<dbReference type="InterPro" id="IPR018912">
    <property type="entry name" value="DUF2478"/>
</dbReference>
<dbReference type="RefSeq" id="WP_146990104.1">
    <property type="nucleotide sequence ID" value="NZ_VITY01000011.1"/>
</dbReference>
<organism evidence="1 2">
    <name type="scientific">Bradyrhizobium macuxiense</name>
    <dbReference type="NCBI Taxonomy" id="1755647"/>
    <lineage>
        <taxon>Bacteria</taxon>
        <taxon>Pseudomonadati</taxon>
        <taxon>Pseudomonadota</taxon>
        <taxon>Alphaproteobacteria</taxon>
        <taxon>Hyphomicrobiales</taxon>
        <taxon>Nitrobacteraceae</taxon>
        <taxon>Bradyrhizobium</taxon>
    </lineage>
</organism>